<keyword evidence="11" id="KW-0456">Lyase</keyword>
<dbReference type="InterPro" id="IPR015928">
    <property type="entry name" value="Aconitase/3IPM_dehydase_swvl"/>
</dbReference>
<dbReference type="EMBL" id="BMKK01000002">
    <property type="protein sequence ID" value="GGD50389.1"/>
    <property type="molecule type" value="Genomic_DNA"/>
</dbReference>
<evidence type="ECO:0000256" key="5">
    <source>
        <dbReference type="ARBA" id="ARBA00019378"/>
    </source>
</evidence>
<dbReference type="Gene3D" id="3.40.1060.10">
    <property type="entry name" value="Aconitase, Domain 2"/>
    <property type="match status" value="1"/>
</dbReference>
<dbReference type="PANTHER" id="PTHR43160">
    <property type="entry name" value="ACONITATE HYDRATASE B"/>
    <property type="match status" value="1"/>
</dbReference>
<dbReference type="InterPro" id="IPR001030">
    <property type="entry name" value="Acoase/IPM_deHydtase_lsu_aba"/>
</dbReference>
<dbReference type="PROSITE" id="PS00450">
    <property type="entry name" value="ACONITASE_1"/>
    <property type="match status" value="1"/>
</dbReference>
<keyword evidence="6" id="KW-0816">Tricarboxylic acid cycle</keyword>
<evidence type="ECO:0000256" key="11">
    <source>
        <dbReference type="ARBA" id="ARBA00023239"/>
    </source>
</evidence>
<evidence type="ECO:0000256" key="13">
    <source>
        <dbReference type="ARBA" id="ARBA00029682"/>
    </source>
</evidence>
<evidence type="ECO:0000256" key="7">
    <source>
        <dbReference type="ARBA" id="ARBA00022723"/>
    </source>
</evidence>
<dbReference type="AlphaFoldDB" id="A0A917DM40"/>
<dbReference type="RefSeq" id="WP_188765252.1">
    <property type="nucleotide sequence ID" value="NZ_BMKK01000002.1"/>
</dbReference>
<dbReference type="SUPFAM" id="SSF53732">
    <property type="entry name" value="Aconitase iron-sulfur domain"/>
    <property type="match status" value="1"/>
</dbReference>
<evidence type="ECO:0000256" key="4">
    <source>
        <dbReference type="ARBA" id="ARBA00012926"/>
    </source>
</evidence>
<dbReference type="InterPro" id="IPR006248">
    <property type="entry name" value="Aconitase_mito-like"/>
</dbReference>
<protein>
    <recommendedName>
        <fullName evidence="5">Aconitate hydratase A</fullName>
        <ecNumber evidence="4">4.2.1.3</ecNumber>
    </recommendedName>
    <alternativeName>
        <fullName evidence="13">Citrate hydro-lyase</fullName>
    </alternativeName>
    <alternativeName>
        <fullName evidence="15">Iron-responsive protein-like</fullName>
    </alternativeName>
    <alternativeName>
        <fullName evidence="14">RNA-binding protein</fullName>
    </alternativeName>
</protein>
<comment type="pathway">
    <text evidence="2">Carbohydrate metabolism; tricarboxylic acid cycle; isocitrate from oxaloacetate: step 2/2.</text>
</comment>
<dbReference type="FunFam" id="3.30.499.10:FF:000003">
    <property type="entry name" value="Aconitate hydratase, mitochondrial"/>
    <property type="match status" value="1"/>
</dbReference>
<evidence type="ECO:0000256" key="14">
    <source>
        <dbReference type="ARBA" id="ARBA00031081"/>
    </source>
</evidence>
<feature type="domain" description="Aconitase/3-isopropylmalate dehydratase large subunit alpha/beta/alpha" evidence="16">
    <location>
        <begin position="35"/>
        <end position="478"/>
    </location>
</feature>
<dbReference type="NCBIfam" id="NF005558">
    <property type="entry name" value="PRK07229.1"/>
    <property type="match status" value="1"/>
</dbReference>
<keyword evidence="7" id="KW-0479">Metal-binding</keyword>
<dbReference type="InterPro" id="IPR050926">
    <property type="entry name" value="Aconitase/IPM_isomerase"/>
</dbReference>
<keyword evidence="8" id="KW-0809">Transit peptide</keyword>
<dbReference type="PROSITE" id="PS01244">
    <property type="entry name" value="ACONITASE_2"/>
    <property type="match status" value="1"/>
</dbReference>
<feature type="domain" description="Aconitase A/isopropylmalate dehydratase small subunit swivel" evidence="17">
    <location>
        <begin position="559"/>
        <end position="686"/>
    </location>
</feature>
<evidence type="ECO:0000256" key="9">
    <source>
        <dbReference type="ARBA" id="ARBA00023004"/>
    </source>
</evidence>
<evidence type="ECO:0000256" key="15">
    <source>
        <dbReference type="ARBA" id="ARBA00031977"/>
    </source>
</evidence>
<dbReference type="GO" id="GO:0003994">
    <property type="term" value="F:aconitate hydratase activity"/>
    <property type="evidence" value="ECO:0007669"/>
    <property type="project" value="UniProtKB-EC"/>
</dbReference>
<proteinExistence type="inferred from homology"/>
<dbReference type="FunFam" id="3.30.499.10:FF:000004">
    <property type="entry name" value="Aconitate hydratase, mitochondrial"/>
    <property type="match status" value="1"/>
</dbReference>
<dbReference type="PRINTS" id="PR00415">
    <property type="entry name" value="ACONITASE"/>
</dbReference>
<comment type="caution">
    <text evidence="18">The sequence shown here is derived from an EMBL/GenBank/DDBJ whole genome shotgun (WGS) entry which is preliminary data.</text>
</comment>
<dbReference type="Proteomes" id="UP000609064">
    <property type="component" value="Unassembled WGS sequence"/>
</dbReference>
<dbReference type="InterPro" id="IPR015932">
    <property type="entry name" value="Aconitase_dom2"/>
</dbReference>
<dbReference type="InterPro" id="IPR015931">
    <property type="entry name" value="Acnase/IPM_dHydase_lsu_aba_1/3"/>
</dbReference>
<evidence type="ECO:0000256" key="2">
    <source>
        <dbReference type="ARBA" id="ARBA00004717"/>
    </source>
</evidence>
<dbReference type="GO" id="GO:0051539">
    <property type="term" value="F:4 iron, 4 sulfur cluster binding"/>
    <property type="evidence" value="ECO:0007669"/>
    <property type="project" value="InterPro"/>
</dbReference>
<evidence type="ECO:0000256" key="3">
    <source>
        <dbReference type="ARBA" id="ARBA00007185"/>
    </source>
</evidence>
<evidence type="ECO:0000256" key="8">
    <source>
        <dbReference type="ARBA" id="ARBA00022946"/>
    </source>
</evidence>
<keyword evidence="19" id="KW-1185">Reference proteome</keyword>
<dbReference type="GO" id="GO:0006099">
    <property type="term" value="P:tricarboxylic acid cycle"/>
    <property type="evidence" value="ECO:0007669"/>
    <property type="project" value="UniProtKB-KW"/>
</dbReference>
<dbReference type="InterPro" id="IPR036008">
    <property type="entry name" value="Aconitase_4Fe-4S_dom"/>
</dbReference>
<evidence type="ECO:0000256" key="6">
    <source>
        <dbReference type="ARBA" id="ARBA00022532"/>
    </source>
</evidence>
<dbReference type="InterPro" id="IPR000573">
    <property type="entry name" value="AconitaseA/IPMdHydase_ssu_swvl"/>
</dbReference>
<keyword evidence="9" id="KW-0408">Iron</keyword>
<reference evidence="18" key="2">
    <citation type="submission" date="2020-09" db="EMBL/GenBank/DDBJ databases">
        <authorList>
            <person name="Sun Q."/>
            <person name="Zhou Y."/>
        </authorList>
    </citation>
    <scope>NUCLEOTIDE SEQUENCE</scope>
    <source>
        <strain evidence="18">CGMCC 1.15958</strain>
    </source>
</reference>
<dbReference type="SUPFAM" id="SSF52016">
    <property type="entry name" value="LeuD/IlvD-like"/>
    <property type="match status" value="1"/>
</dbReference>
<dbReference type="FunFam" id="3.40.1060.10:FF:000001">
    <property type="entry name" value="Aconitate hydratase, mitochondrial"/>
    <property type="match status" value="1"/>
</dbReference>
<dbReference type="PANTHER" id="PTHR43160:SF3">
    <property type="entry name" value="ACONITATE HYDRATASE, MITOCHONDRIAL"/>
    <property type="match status" value="1"/>
</dbReference>
<dbReference type="Gene3D" id="3.30.499.10">
    <property type="entry name" value="Aconitase, domain 3"/>
    <property type="match status" value="2"/>
</dbReference>
<evidence type="ECO:0000256" key="12">
    <source>
        <dbReference type="ARBA" id="ARBA00023501"/>
    </source>
</evidence>
<dbReference type="Gene3D" id="3.20.19.10">
    <property type="entry name" value="Aconitase, domain 4"/>
    <property type="match status" value="1"/>
</dbReference>
<keyword evidence="10" id="KW-0411">Iron-sulfur</keyword>
<comment type="catalytic activity">
    <reaction evidence="12">
        <text>citrate = D-threo-isocitrate</text>
        <dbReference type="Rhea" id="RHEA:10336"/>
        <dbReference type="ChEBI" id="CHEBI:15562"/>
        <dbReference type="ChEBI" id="CHEBI:16947"/>
        <dbReference type="EC" id="4.2.1.3"/>
    </reaction>
</comment>
<gene>
    <name evidence="18" type="primary">acn</name>
    <name evidence="18" type="ORF">GCM10011514_13300</name>
</gene>
<dbReference type="FunFam" id="3.20.19.10:FF:000002">
    <property type="entry name" value="Aconitate hydratase, mitochondrial"/>
    <property type="match status" value="1"/>
</dbReference>
<evidence type="ECO:0000256" key="1">
    <source>
        <dbReference type="ARBA" id="ARBA00001966"/>
    </source>
</evidence>
<comment type="similarity">
    <text evidence="3">Belongs to the aconitase/IPM isomerase family.</text>
</comment>
<name>A0A917DM40_9BACT</name>
<dbReference type="GO" id="GO:0005829">
    <property type="term" value="C:cytosol"/>
    <property type="evidence" value="ECO:0007669"/>
    <property type="project" value="TreeGrafter"/>
</dbReference>
<organism evidence="18 19">
    <name type="scientific">Emticicia aquatilis</name>
    <dbReference type="NCBI Taxonomy" id="1537369"/>
    <lineage>
        <taxon>Bacteria</taxon>
        <taxon>Pseudomonadati</taxon>
        <taxon>Bacteroidota</taxon>
        <taxon>Cytophagia</taxon>
        <taxon>Cytophagales</taxon>
        <taxon>Leadbetterellaceae</taxon>
        <taxon>Emticicia</taxon>
    </lineage>
</organism>
<evidence type="ECO:0000259" key="16">
    <source>
        <dbReference type="Pfam" id="PF00330"/>
    </source>
</evidence>
<dbReference type="GO" id="GO:0046872">
    <property type="term" value="F:metal ion binding"/>
    <property type="evidence" value="ECO:0007669"/>
    <property type="project" value="UniProtKB-KW"/>
</dbReference>
<sequence>MAVFDLDMIKSVYARMPERVAAARKAVGRPLTLAEKILYSHLWEGSPTKAYNRGADYVDFAPDRVAMQDATAQMALLQFMSAGRPKVAVPSTVHCDHLIQAKVGATDDLKIATEKNKEVYDFLASVSNKYGIGFWKAGAGIIHQVVIENYAFPGGMMIGTDSHTPNAGGLGMVAIGVGGADACDVMAGLAWELKMPKLIGVKLTGKLKGWASAKDVILEVAGRLTVKGGTGYIVEYIGKGADSLSATGKGTICNMGAEIGATTSLFGYDRKMAAYLKATGRARVASLANGIKDLLRPDQECIDNPEAYYDQVIEINLSRLEPRINGPFTPDLAWPLSKFAKAVIKNKWPQKLDVGLIGSCTNSSYEDMTRAASVASQAAAKNVKAKAEFTITPGSELVRFTAERDGILAKFDAIGGVVLANACGPCIGQWARHGAEKGERNSIITSFNRNFAKRADGNPNTHAFVASPEIVTAFAIAGDLTFNPVKDTLTNENGEQVKLENPFGVELPPMGFDVKDAGYQKPKKDGSKVKVAVSPKSDRLQLLDPFKPWEGTDLSGLKLLIKAKGKCTTDHISMAGPWLKYRGHLDNISNNLLIGAINFVNDKANTVKNQLTGEYGEVPAVQRAYKAAGVGTIVVGDENYGEGSSREHAAMEPRHLGVRAIIVRSFARIHETNLKKQGMLALTFANPADYDKIKEDDTFAITGLTTFSEGVPLTLVITHKDGSSEEIKLNHTYNASQIEWFKAGSALNLIAAEVNK</sequence>
<evidence type="ECO:0000256" key="10">
    <source>
        <dbReference type="ARBA" id="ARBA00023014"/>
    </source>
</evidence>
<dbReference type="Pfam" id="PF00330">
    <property type="entry name" value="Aconitase"/>
    <property type="match status" value="1"/>
</dbReference>
<dbReference type="Pfam" id="PF00694">
    <property type="entry name" value="Aconitase_C"/>
    <property type="match status" value="1"/>
</dbReference>
<evidence type="ECO:0000313" key="18">
    <source>
        <dbReference type="EMBL" id="GGD50389.1"/>
    </source>
</evidence>
<accession>A0A917DM40</accession>
<reference evidence="18" key="1">
    <citation type="journal article" date="2014" name="Int. J. Syst. Evol. Microbiol.">
        <title>Complete genome sequence of Corynebacterium casei LMG S-19264T (=DSM 44701T), isolated from a smear-ripened cheese.</title>
        <authorList>
            <consortium name="US DOE Joint Genome Institute (JGI-PGF)"/>
            <person name="Walter F."/>
            <person name="Albersmeier A."/>
            <person name="Kalinowski J."/>
            <person name="Ruckert C."/>
        </authorList>
    </citation>
    <scope>NUCLEOTIDE SEQUENCE</scope>
    <source>
        <strain evidence="18">CGMCC 1.15958</strain>
    </source>
</reference>
<evidence type="ECO:0000259" key="17">
    <source>
        <dbReference type="Pfam" id="PF00694"/>
    </source>
</evidence>
<evidence type="ECO:0000313" key="19">
    <source>
        <dbReference type="Proteomes" id="UP000609064"/>
    </source>
</evidence>
<dbReference type="InterPro" id="IPR018136">
    <property type="entry name" value="Aconitase_4Fe-4S_BS"/>
</dbReference>
<comment type="cofactor">
    <cofactor evidence="1">
        <name>[4Fe-4S] cluster</name>
        <dbReference type="ChEBI" id="CHEBI:49883"/>
    </cofactor>
</comment>
<dbReference type="EC" id="4.2.1.3" evidence="4"/>
<dbReference type="NCBIfam" id="TIGR01340">
    <property type="entry name" value="aconitase_mito"/>
    <property type="match status" value="1"/>
</dbReference>